<proteinExistence type="inferred from homology"/>
<dbReference type="PIRSF" id="PIRSF000409">
    <property type="entry name" value="Ada"/>
    <property type="match status" value="1"/>
</dbReference>
<dbReference type="GO" id="GO:0003908">
    <property type="term" value="F:methylated-DNA-[protein]-cysteine S-methyltransferase activity"/>
    <property type="evidence" value="ECO:0007669"/>
    <property type="project" value="UniProtKB-EC"/>
</dbReference>
<dbReference type="SUPFAM" id="SSF57884">
    <property type="entry name" value="Ada DNA repair protein, N-terminal domain (N-Ada 10)"/>
    <property type="match status" value="1"/>
</dbReference>
<dbReference type="PANTHER" id="PTHR10815:SF5">
    <property type="entry name" value="METHYLATED-DNA--PROTEIN-CYSTEINE METHYLTRANSFERASE"/>
    <property type="match status" value="1"/>
</dbReference>
<evidence type="ECO:0000313" key="13">
    <source>
        <dbReference type="EMBL" id="PPK31563.1"/>
    </source>
</evidence>
<dbReference type="InterPro" id="IPR014048">
    <property type="entry name" value="MethylDNA_cys_MeTrfase_DNA-bd"/>
</dbReference>
<evidence type="ECO:0000256" key="5">
    <source>
        <dbReference type="ARBA" id="ARBA00022679"/>
    </source>
</evidence>
<dbReference type="AlphaFoldDB" id="A0A2S6F289"/>
<comment type="similarity">
    <text evidence="2">Belongs to the MGMT family.</text>
</comment>
<dbReference type="CDD" id="cd06445">
    <property type="entry name" value="ATase"/>
    <property type="match status" value="1"/>
</dbReference>
<evidence type="ECO:0000256" key="8">
    <source>
        <dbReference type="ARBA" id="ARBA00023204"/>
    </source>
</evidence>
<dbReference type="Gene3D" id="1.10.10.10">
    <property type="entry name" value="Winged helix-like DNA-binding domain superfamily/Winged helix DNA-binding domain"/>
    <property type="match status" value="1"/>
</dbReference>
<dbReference type="GO" id="GO:0003700">
    <property type="term" value="F:DNA-binding transcription factor activity"/>
    <property type="evidence" value="ECO:0007669"/>
    <property type="project" value="InterPro"/>
</dbReference>
<accession>A0A2S6F289</accession>
<feature type="active site" description="Nucleophile; methyl group acceptor from methylphosphotriester" evidence="10">
    <location>
        <position position="43"/>
    </location>
</feature>
<dbReference type="GO" id="GO:0006281">
    <property type="term" value="P:DNA repair"/>
    <property type="evidence" value="ECO:0007669"/>
    <property type="project" value="UniProtKB-KW"/>
</dbReference>
<dbReference type="Gene3D" id="3.40.10.10">
    <property type="entry name" value="DNA Methylphosphotriester Repair Domain"/>
    <property type="match status" value="1"/>
</dbReference>
<dbReference type="NCBIfam" id="TIGR00589">
    <property type="entry name" value="ogt"/>
    <property type="match status" value="1"/>
</dbReference>
<dbReference type="SMART" id="SM00342">
    <property type="entry name" value="HTH_ARAC"/>
    <property type="match status" value="1"/>
</dbReference>
<name>A0A2S6F289_LEGPN</name>
<keyword evidence="11" id="KW-0862">Zinc</keyword>
<reference evidence="13 14" key="1">
    <citation type="submission" date="2018-02" db="EMBL/GenBank/DDBJ databases">
        <title>Draft genome sequences of four Legionella pneumophila clinical strains isolated in Ontario.</title>
        <authorList>
            <person name="Fortuna A."/>
            <person name="Ramnarine R."/>
            <person name="Li A."/>
            <person name="Frantz C."/>
            <person name="Mallo G."/>
        </authorList>
    </citation>
    <scope>NUCLEOTIDE SEQUENCE [LARGE SCALE GENOMIC DNA]</scope>
    <source>
        <strain evidence="13 14">LG61</strain>
    </source>
</reference>
<keyword evidence="6" id="KW-0227">DNA damage</keyword>
<dbReference type="PANTHER" id="PTHR10815">
    <property type="entry name" value="METHYLATED-DNA--PROTEIN-CYSTEINE METHYLTRANSFERASE"/>
    <property type="match status" value="1"/>
</dbReference>
<dbReference type="GO" id="GO:0008270">
    <property type="term" value="F:zinc ion binding"/>
    <property type="evidence" value="ECO:0007669"/>
    <property type="project" value="InterPro"/>
</dbReference>
<dbReference type="SUPFAM" id="SSF53155">
    <property type="entry name" value="Methylated DNA-protein cysteine methyltransferase domain"/>
    <property type="match status" value="1"/>
</dbReference>
<dbReference type="FunFam" id="1.10.10.10:FF:000214">
    <property type="entry name" value="Methylated-DNA--protein-cysteine methyltransferase"/>
    <property type="match status" value="1"/>
</dbReference>
<dbReference type="Gene3D" id="3.30.160.70">
    <property type="entry name" value="Methylated DNA-protein cysteine methyltransferase domain"/>
    <property type="match status" value="1"/>
</dbReference>
<dbReference type="InterPro" id="IPR036217">
    <property type="entry name" value="MethylDNA_cys_MeTrfase_DNAb"/>
</dbReference>
<protein>
    <recommendedName>
        <fullName evidence="3">methylated-DNA--[protein]-cysteine S-methyltransferase</fullName>
        <ecNumber evidence="3">2.1.1.63</ecNumber>
    </recommendedName>
</protein>
<dbReference type="Pfam" id="PF12833">
    <property type="entry name" value="HTH_18"/>
    <property type="match status" value="1"/>
</dbReference>
<dbReference type="SUPFAM" id="SSF46767">
    <property type="entry name" value="Methylated DNA-protein cysteine methyltransferase, C-terminal domain"/>
    <property type="match status" value="1"/>
</dbReference>
<dbReference type="Pfam" id="PF02870">
    <property type="entry name" value="Methyltransf_1N"/>
    <property type="match status" value="1"/>
</dbReference>
<keyword evidence="11" id="KW-0479">Metal-binding</keyword>
<feature type="binding site" evidence="11">
    <location>
        <position position="74"/>
    </location>
    <ligand>
        <name>Zn(2+)</name>
        <dbReference type="ChEBI" id="CHEBI:29105"/>
    </ligand>
</feature>
<dbReference type="PROSITE" id="PS00374">
    <property type="entry name" value="MGMT"/>
    <property type="match status" value="1"/>
</dbReference>
<dbReference type="Pfam" id="PF01035">
    <property type="entry name" value="DNA_binding_1"/>
    <property type="match status" value="1"/>
</dbReference>
<keyword evidence="8" id="KW-0234">DNA repair</keyword>
<evidence type="ECO:0000256" key="7">
    <source>
        <dbReference type="ARBA" id="ARBA00023159"/>
    </source>
</evidence>
<gene>
    <name evidence="13" type="ORF">C3928_05900</name>
</gene>
<organism evidence="13 14">
    <name type="scientific">Legionella pneumophila</name>
    <dbReference type="NCBI Taxonomy" id="446"/>
    <lineage>
        <taxon>Bacteria</taxon>
        <taxon>Pseudomonadati</taxon>
        <taxon>Pseudomonadota</taxon>
        <taxon>Gammaproteobacteria</taxon>
        <taxon>Legionellales</taxon>
        <taxon>Legionellaceae</taxon>
        <taxon>Legionella</taxon>
    </lineage>
</organism>
<dbReference type="Pfam" id="PF02805">
    <property type="entry name" value="Ada_Zn_binding"/>
    <property type="match status" value="1"/>
</dbReference>
<dbReference type="InterPro" id="IPR035451">
    <property type="entry name" value="Ada-like_dom_sf"/>
</dbReference>
<feature type="active site" description="Nucleophile; methyl group acceptor from either O6-methylguanine or O4-methylthymine" evidence="10">
    <location>
        <position position="325"/>
    </location>
</feature>
<dbReference type="InterPro" id="IPR001497">
    <property type="entry name" value="MethylDNA_cys_MeTrfase_AS"/>
</dbReference>
<comment type="cofactor">
    <cofactor evidence="11">
        <name>Zn(2+)</name>
        <dbReference type="ChEBI" id="CHEBI:29105"/>
    </cofactor>
    <text evidence="11">Binds 1 zinc ion per subunit.</text>
</comment>
<dbReference type="InterPro" id="IPR036631">
    <property type="entry name" value="MGMT_N_sf"/>
</dbReference>
<dbReference type="InterPro" id="IPR036388">
    <property type="entry name" value="WH-like_DNA-bd_sf"/>
</dbReference>
<feature type="binding site" evidence="11">
    <location>
        <position position="43"/>
    </location>
    <ligand>
        <name>Zn(2+)</name>
        <dbReference type="ChEBI" id="CHEBI:29105"/>
    </ligand>
</feature>
<dbReference type="GO" id="GO:0043565">
    <property type="term" value="F:sequence-specific DNA binding"/>
    <property type="evidence" value="ECO:0007669"/>
    <property type="project" value="InterPro"/>
</dbReference>
<evidence type="ECO:0000256" key="3">
    <source>
        <dbReference type="ARBA" id="ARBA00011918"/>
    </source>
</evidence>
<evidence type="ECO:0000256" key="4">
    <source>
        <dbReference type="ARBA" id="ARBA00022603"/>
    </source>
</evidence>
<comment type="caution">
    <text evidence="13">The sequence shown here is derived from an EMBL/GenBank/DDBJ whole genome shotgun (WGS) entry which is preliminary data.</text>
</comment>
<evidence type="ECO:0000256" key="10">
    <source>
        <dbReference type="PIRSR" id="PIRSR000409-1"/>
    </source>
</evidence>
<dbReference type="Gene3D" id="1.10.10.60">
    <property type="entry name" value="Homeodomain-like"/>
    <property type="match status" value="1"/>
</dbReference>
<comment type="catalytic activity">
    <reaction evidence="1">
        <text>a 4-O-methyl-thymidine in DNA + L-cysteinyl-[protein] = a thymidine in DNA + S-methyl-L-cysteinyl-[protein]</text>
        <dbReference type="Rhea" id="RHEA:53428"/>
        <dbReference type="Rhea" id="RHEA-COMP:10131"/>
        <dbReference type="Rhea" id="RHEA-COMP:10132"/>
        <dbReference type="Rhea" id="RHEA-COMP:13555"/>
        <dbReference type="Rhea" id="RHEA-COMP:13556"/>
        <dbReference type="ChEBI" id="CHEBI:29950"/>
        <dbReference type="ChEBI" id="CHEBI:82612"/>
        <dbReference type="ChEBI" id="CHEBI:137386"/>
        <dbReference type="ChEBI" id="CHEBI:137387"/>
        <dbReference type="EC" id="2.1.1.63"/>
    </reaction>
</comment>
<comment type="catalytic activity">
    <reaction evidence="9">
        <text>a 6-O-methyl-2'-deoxyguanosine in DNA + L-cysteinyl-[protein] = S-methyl-L-cysteinyl-[protein] + a 2'-deoxyguanosine in DNA</text>
        <dbReference type="Rhea" id="RHEA:24000"/>
        <dbReference type="Rhea" id="RHEA-COMP:10131"/>
        <dbReference type="Rhea" id="RHEA-COMP:10132"/>
        <dbReference type="Rhea" id="RHEA-COMP:11367"/>
        <dbReference type="Rhea" id="RHEA-COMP:11368"/>
        <dbReference type="ChEBI" id="CHEBI:29950"/>
        <dbReference type="ChEBI" id="CHEBI:82612"/>
        <dbReference type="ChEBI" id="CHEBI:85445"/>
        <dbReference type="ChEBI" id="CHEBI:85448"/>
        <dbReference type="EC" id="2.1.1.63"/>
    </reaction>
</comment>
<evidence type="ECO:0000313" key="14">
    <source>
        <dbReference type="Proteomes" id="UP000239239"/>
    </source>
</evidence>
<keyword evidence="5" id="KW-0808">Transferase</keyword>
<dbReference type="InterPro" id="IPR016221">
    <property type="entry name" value="Bifunct_regulatory_prot_Ada"/>
</dbReference>
<feature type="domain" description="HTH araC/xylS-type" evidence="12">
    <location>
        <begin position="91"/>
        <end position="187"/>
    </location>
</feature>
<evidence type="ECO:0000256" key="11">
    <source>
        <dbReference type="PIRSR" id="PIRSR000409-3"/>
    </source>
</evidence>
<dbReference type="GO" id="GO:0032259">
    <property type="term" value="P:methylation"/>
    <property type="evidence" value="ECO:0007669"/>
    <property type="project" value="UniProtKB-KW"/>
</dbReference>
<dbReference type="EC" id="2.1.1.63" evidence="3"/>
<dbReference type="EMBL" id="PQWY01000010">
    <property type="protein sequence ID" value="PPK31563.1"/>
    <property type="molecule type" value="Genomic_DNA"/>
</dbReference>
<sequence length="367" mass="41307">MSGMVMFEINDQRKKEYYTALLSKNTCYEGIFYVGVKTTGVFCRPTCPARKPKLENCEFFHTAQEALLASYRPCRRCQPLSHPNQVSDLVKHLVDAVEANPEKRWKDSDFAALSVDVATARRQFKKRFGMTFVAYARARRMGMAMKQIREGDLVINAQIDAGYHSGSGFRDAFAKIMGAAPSHFNEQHKVLKASWLDTPLGPMLAVADESALYLLEFVDRRGLEREVERLRNKTKAVIIPGDSPVLKAIQKELELYFSGKLRQFNTPIHLIGSPFQKKAWLALIDIPYGETRSYLQQAQVIGNPSAYRAVANANGANQLAIVVPCHRIINANGELGGYGGGVNRKHWLLDHEKRHNNPIKVQENAIE</sequence>
<evidence type="ECO:0000259" key="12">
    <source>
        <dbReference type="PROSITE" id="PS01124"/>
    </source>
</evidence>
<dbReference type="InterPro" id="IPR018060">
    <property type="entry name" value="HTH_AraC"/>
</dbReference>
<dbReference type="InterPro" id="IPR008332">
    <property type="entry name" value="MethylG_MeTrfase_N"/>
</dbReference>
<evidence type="ECO:0000256" key="9">
    <source>
        <dbReference type="ARBA" id="ARBA00049348"/>
    </source>
</evidence>
<evidence type="ECO:0000256" key="2">
    <source>
        <dbReference type="ARBA" id="ARBA00008711"/>
    </source>
</evidence>
<dbReference type="Proteomes" id="UP000239239">
    <property type="component" value="Unassembled WGS sequence"/>
</dbReference>
<feature type="binding site" evidence="11">
    <location>
        <position position="47"/>
    </location>
    <ligand>
        <name>Zn(2+)</name>
        <dbReference type="ChEBI" id="CHEBI:29105"/>
    </ligand>
</feature>
<keyword evidence="7" id="KW-0010">Activator</keyword>
<evidence type="ECO:0000256" key="1">
    <source>
        <dbReference type="ARBA" id="ARBA00001286"/>
    </source>
</evidence>
<evidence type="ECO:0000256" key="6">
    <source>
        <dbReference type="ARBA" id="ARBA00022763"/>
    </source>
</evidence>
<dbReference type="PROSITE" id="PS01124">
    <property type="entry name" value="HTH_ARAC_FAMILY_2"/>
    <property type="match status" value="1"/>
</dbReference>
<dbReference type="OrthoDB" id="9802228at2"/>
<dbReference type="InterPro" id="IPR004026">
    <property type="entry name" value="Ada_DNA_repair_Zn-bd"/>
</dbReference>
<keyword evidence="4" id="KW-0489">Methyltransferase</keyword>
<feature type="binding site" evidence="11">
    <location>
        <position position="77"/>
    </location>
    <ligand>
        <name>Zn(2+)</name>
        <dbReference type="ChEBI" id="CHEBI:29105"/>
    </ligand>
</feature>